<proteinExistence type="predicted"/>
<protein>
    <submittedName>
        <fullName evidence="1">Uncharacterized protein</fullName>
    </submittedName>
</protein>
<name>A0ACC2PQF6_9HYME</name>
<dbReference type="Proteomes" id="UP001239111">
    <property type="component" value="Chromosome 1"/>
</dbReference>
<evidence type="ECO:0000313" key="2">
    <source>
        <dbReference type="Proteomes" id="UP001239111"/>
    </source>
</evidence>
<gene>
    <name evidence="1" type="ORF">QAD02_021496</name>
</gene>
<comment type="caution">
    <text evidence="1">The sequence shown here is derived from an EMBL/GenBank/DDBJ whole genome shotgun (WGS) entry which is preliminary data.</text>
</comment>
<dbReference type="EMBL" id="CM056741">
    <property type="protein sequence ID" value="KAJ8685703.1"/>
    <property type="molecule type" value="Genomic_DNA"/>
</dbReference>
<accession>A0ACC2PQF6</accession>
<evidence type="ECO:0000313" key="1">
    <source>
        <dbReference type="EMBL" id="KAJ8685703.1"/>
    </source>
</evidence>
<organism evidence="1 2">
    <name type="scientific">Eretmocerus hayati</name>
    <dbReference type="NCBI Taxonomy" id="131215"/>
    <lineage>
        <taxon>Eukaryota</taxon>
        <taxon>Metazoa</taxon>
        <taxon>Ecdysozoa</taxon>
        <taxon>Arthropoda</taxon>
        <taxon>Hexapoda</taxon>
        <taxon>Insecta</taxon>
        <taxon>Pterygota</taxon>
        <taxon>Neoptera</taxon>
        <taxon>Endopterygota</taxon>
        <taxon>Hymenoptera</taxon>
        <taxon>Apocrita</taxon>
        <taxon>Proctotrupomorpha</taxon>
        <taxon>Chalcidoidea</taxon>
        <taxon>Aphelinidae</taxon>
        <taxon>Aphelininae</taxon>
        <taxon>Eretmocerus</taxon>
    </lineage>
</organism>
<reference evidence="1" key="1">
    <citation type="submission" date="2023-04" db="EMBL/GenBank/DDBJ databases">
        <title>A chromosome-level genome assembly of the parasitoid wasp Eretmocerus hayati.</title>
        <authorList>
            <person name="Zhong Y."/>
            <person name="Liu S."/>
            <person name="Liu Y."/>
        </authorList>
    </citation>
    <scope>NUCLEOTIDE SEQUENCE</scope>
    <source>
        <strain evidence="1">ZJU_SS_LIU_2023</strain>
    </source>
</reference>
<keyword evidence="2" id="KW-1185">Reference proteome</keyword>
<sequence>MRGEEDLMCAAGNMAEQEDTRVYSDTAESSEAPHTNFAEHHVHVCSEDTSTVSTCDHVMQEEGDLATVQEGIMIQDGSPRYPDPAGHTEQMYSDVSDDDDAIQPAKSQSCVTKAAVAGPSHLQTLAEAVPCPRILDDVMLNTPLDLDKLRKKQIDSIESINEEVGHDSSRPSNSSQGNEETEYLILIPANNTVASVAKPSIKNIYNCLHSFILNNLLYLISIRMLQKNGTPSKFRNRDTKLLVENKI</sequence>